<dbReference type="PANTHER" id="PTHR11567">
    <property type="entry name" value="ACID PHOSPHATASE-RELATED"/>
    <property type="match status" value="1"/>
</dbReference>
<reference evidence="6" key="1">
    <citation type="submission" date="2017-10" db="EMBL/GenBank/DDBJ databases">
        <title>Rapid genome shrinkage in a self-fertile nematode reveals novel sperm competition proteins.</title>
        <authorList>
            <person name="Yin D."/>
            <person name="Schwarz E.M."/>
            <person name="Thomas C.G."/>
            <person name="Felde R.L."/>
            <person name="Korf I.F."/>
            <person name="Cutter A.D."/>
            <person name="Schartner C.M."/>
            <person name="Ralston E.J."/>
            <person name="Meyer B.J."/>
            <person name="Haag E.S."/>
        </authorList>
    </citation>
    <scope>NUCLEOTIDE SEQUENCE [LARGE SCALE GENOMIC DNA]</scope>
    <source>
        <strain evidence="6">JU1422</strain>
    </source>
</reference>
<evidence type="ECO:0008006" key="7">
    <source>
        <dbReference type="Google" id="ProtNLM"/>
    </source>
</evidence>
<dbReference type="PANTHER" id="PTHR11567:SF206">
    <property type="entry name" value="HISTIDINE ACID PHOSPHATASE-RELATED"/>
    <property type="match status" value="1"/>
</dbReference>
<dbReference type="GO" id="GO:0003993">
    <property type="term" value="F:acid phosphatase activity"/>
    <property type="evidence" value="ECO:0007669"/>
    <property type="project" value="UniProtKB-EC"/>
</dbReference>
<keyword evidence="3" id="KW-0472">Membrane</keyword>
<dbReference type="SUPFAM" id="SSF53254">
    <property type="entry name" value="Phosphoglycerate mutase-like"/>
    <property type="match status" value="1"/>
</dbReference>
<accession>A0A2G5V1S4</accession>
<dbReference type="InterPro" id="IPR000560">
    <property type="entry name" value="His_Pase_clade-2"/>
</dbReference>
<dbReference type="CDD" id="cd07061">
    <property type="entry name" value="HP_HAP_like"/>
    <property type="match status" value="1"/>
</dbReference>
<feature type="chain" id="PRO_5013647033" description="Acid phosphatase" evidence="4">
    <location>
        <begin position="18"/>
        <end position="449"/>
    </location>
</feature>
<dbReference type="Proteomes" id="UP000230233">
    <property type="component" value="Chromosome II"/>
</dbReference>
<dbReference type="AlphaFoldDB" id="A0A2G5V1S4"/>
<dbReference type="EMBL" id="PDUG01000002">
    <property type="protein sequence ID" value="PIC45601.1"/>
    <property type="molecule type" value="Genomic_DNA"/>
</dbReference>
<protein>
    <recommendedName>
        <fullName evidence="7">Acid phosphatase</fullName>
    </recommendedName>
</protein>
<dbReference type="Gene3D" id="3.40.50.1240">
    <property type="entry name" value="Phosphoglycerate mutase-like"/>
    <property type="match status" value="1"/>
</dbReference>
<feature type="signal peptide" evidence="4">
    <location>
        <begin position="1"/>
        <end position="17"/>
    </location>
</feature>
<comment type="catalytic activity">
    <reaction evidence="1">
        <text>a phosphate monoester + H2O = an alcohol + phosphate</text>
        <dbReference type="Rhea" id="RHEA:15017"/>
        <dbReference type="ChEBI" id="CHEBI:15377"/>
        <dbReference type="ChEBI" id="CHEBI:30879"/>
        <dbReference type="ChEBI" id="CHEBI:43474"/>
        <dbReference type="ChEBI" id="CHEBI:67140"/>
        <dbReference type="EC" id="3.1.3.2"/>
    </reaction>
</comment>
<dbReference type="InterPro" id="IPR029033">
    <property type="entry name" value="His_PPase_superfam"/>
</dbReference>
<gene>
    <name evidence="5" type="primary">Cni-pho-13</name>
    <name evidence="5" type="synonym">Cnig_chr_II.g5568</name>
    <name evidence="5" type="ORF">B9Z55_005568</name>
</gene>
<keyword evidence="6" id="KW-1185">Reference proteome</keyword>
<evidence type="ECO:0000256" key="2">
    <source>
        <dbReference type="ARBA" id="ARBA00005375"/>
    </source>
</evidence>
<dbReference type="STRING" id="1611254.A0A2G5V1S4"/>
<evidence type="ECO:0000313" key="6">
    <source>
        <dbReference type="Proteomes" id="UP000230233"/>
    </source>
</evidence>
<keyword evidence="3" id="KW-1133">Transmembrane helix</keyword>
<feature type="transmembrane region" description="Helical" evidence="3">
    <location>
        <begin position="430"/>
        <end position="448"/>
    </location>
</feature>
<evidence type="ECO:0000256" key="4">
    <source>
        <dbReference type="SAM" id="SignalP"/>
    </source>
</evidence>
<dbReference type="Pfam" id="PF00328">
    <property type="entry name" value="His_Phos_2"/>
    <property type="match status" value="1"/>
</dbReference>
<dbReference type="InterPro" id="IPR033379">
    <property type="entry name" value="Acid_Pase_AS"/>
</dbReference>
<sequence>MIRFYWFFAVFWSFIHGATIPPVKDGEMELKMVHVVWRHGDRSPTTTYNADPFQEDSWTFGGGGWGQLSPSGMFQHLQLGKKLRNRYVNTGNSTYNFLPAVYDQKTMYVRSTGINRTLISATSNMLGMYGQDGYGSTAGTDFPDAAGWPRGFVPIPIHTVDYDSDHIGNMDSDCPRREWLWNLAQQSDEMKAWRSSSPVTSVFNNLTALVNQTWSLEDFWVVPDALFIEQIYFNETLRQKNLWFTDDFYNQIVAVNDQIYMYEYGIFNKTVTMQNLNIGLELLKVRSGPLMNDMIDRINKKSACTYKKNETGCDWINGLKYFVYSAHDETVYSVLVALGLERFAIIPHGYPLYSAAVVVEYWRNATDNNDYFKLVYHKQSGDDFTVMTNEIEGCDRDYCRMDVLEQVAKKLKPDQPIDQWCLVTESSGSYSISISFLSFLIVIYNFFLL</sequence>
<evidence type="ECO:0000256" key="3">
    <source>
        <dbReference type="SAM" id="Phobius"/>
    </source>
</evidence>
<comment type="caution">
    <text evidence="5">The sequence shown here is derived from an EMBL/GenBank/DDBJ whole genome shotgun (WGS) entry which is preliminary data.</text>
</comment>
<evidence type="ECO:0000256" key="1">
    <source>
        <dbReference type="ARBA" id="ARBA00000032"/>
    </source>
</evidence>
<keyword evidence="3" id="KW-0812">Transmembrane</keyword>
<keyword evidence="4" id="KW-0732">Signal</keyword>
<dbReference type="InterPro" id="IPR050645">
    <property type="entry name" value="Histidine_acid_phosphatase"/>
</dbReference>
<organism evidence="5 6">
    <name type="scientific">Caenorhabditis nigoni</name>
    <dbReference type="NCBI Taxonomy" id="1611254"/>
    <lineage>
        <taxon>Eukaryota</taxon>
        <taxon>Metazoa</taxon>
        <taxon>Ecdysozoa</taxon>
        <taxon>Nematoda</taxon>
        <taxon>Chromadorea</taxon>
        <taxon>Rhabditida</taxon>
        <taxon>Rhabditina</taxon>
        <taxon>Rhabditomorpha</taxon>
        <taxon>Rhabditoidea</taxon>
        <taxon>Rhabditidae</taxon>
        <taxon>Peloderinae</taxon>
        <taxon>Caenorhabditis</taxon>
    </lineage>
</organism>
<dbReference type="OrthoDB" id="258392at2759"/>
<dbReference type="PROSITE" id="PS00616">
    <property type="entry name" value="HIS_ACID_PHOSPHAT_1"/>
    <property type="match status" value="1"/>
</dbReference>
<name>A0A2G5V1S4_9PELO</name>
<proteinExistence type="inferred from homology"/>
<evidence type="ECO:0000313" key="5">
    <source>
        <dbReference type="EMBL" id="PIC45601.1"/>
    </source>
</evidence>
<comment type="similarity">
    <text evidence="2">Belongs to the histidine acid phosphatase family.</text>
</comment>